<evidence type="ECO:0000256" key="4">
    <source>
        <dbReference type="ARBA" id="ARBA00037247"/>
    </source>
</evidence>
<dbReference type="InterPro" id="IPR045851">
    <property type="entry name" value="AMP-bd_C_sf"/>
</dbReference>
<evidence type="ECO:0000256" key="5">
    <source>
        <dbReference type="ARBA" id="ARBA00039009"/>
    </source>
</evidence>
<keyword evidence="2" id="KW-0436">Ligase</keyword>
<comment type="catalytic activity">
    <reaction evidence="8">
        <text>a medium-chain fatty acid + ATP + CoA = a medium-chain fatty acyl-CoA + AMP + diphosphate</text>
        <dbReference type="Rhea" id="RHEA:48340"/>
        <dbReference type="ChEBI" id="CHEBI:30616"/>
        <dbReference type="ChEBI" id="CHEBI:33019"/>
        <dbReference type="ChEBI" id="CHEBI:57287"/>
        <dbReference type="ChEBI" id="CHEBI:59558"/>
        <dbReference type="ChEBI" id="CHEBI:90546"/>
        <dbReference type="ChEBI" id="CHEBI:456215"/>
        <dbReference type="EC" id="6.2.1.2"/>
    </reaction>
</comment>
<protein>
    <recommendedName>
        <fullName evidence="6">Medium-chain acyl-CoA ligase ACSF2, mitochondrial</fullName>
        <ecNumber evidence="5">6.2.1.2</ecNumber>
    </recommendedName>
</protein>
<organism evidence="10 11">
    <name type="scientific">Oncorhynchus kisutch</name>
    <name type="common">Coho salmon</name>
    <name type="synonym">Salmo kisutch</name>
    <dbReference type="NCBI Taxonomy" id="8019"/>
    <lineage>
        <taxon>Eukaryota</taxon>
        <taxon>Metazoa</taxon>
        <taxon>Chordata</taxon>
        <taxon>Craniata</taxon>
        <taxon>Vertebrata</taxon>
        <taxon>Euteleostomi</taxon>
        <taxon>Actinopterygii</taxon>
        <taxon>Neopterygii</taxon>
        <taxon>Teleostei</taxon>
        <taxon>Protacanthopterygii</taxon>
        <taxon>Salmoniformes</taxon>
        <taxon>Salmonidae</taxon>
        <taxon>Salmoninae</taxon>
        <taxon>Oncorhynchus</taxon>
    </lineage>
</organism>
<dbReference type="Pfam" id="PF00501">
    <property type="entry name" value="AMP-binding"/>
    <property type="match status" value="1"/>
</dbReference>
<evidence type="ECO:0000313" key="11">
    <source>
        <dbReference type="Proteomes" id="UP000694557"/>
    </source>
</evidence>
<evidence type="ECO:0000256" key="8">
    <source>
        <dbReference type="ARBA" id="ARBA00048277"/>
    </source>
</evidence>
<evidence type="ECO:0000259" key="9">
    <source>
        <dbReference type="Pfam" id="PF00501"/>
    </source>
</evidence>
<comment type="function">
    <text evidence="4">Acyl-CoA synthases catalyze the initial reaction in fatty acid metabolism, by forming a thioester with CoA. Has some preference toward medium-chain substrates. Plays a role in adipocyte differentiation.</text>
</comment>
<dbReference type="AlphaFoldDB" id="A0A8C7H2H6"/>
<reference evidence="10" key="2">
    <citation type="submission" date="2025-09" db="UniProtKB">
        <authorList>
            <consortium name="Ensembl"/>
        </authorList>
    </citation>
    <scope>IDENTIFICATION</scope>
</reference>
<evidence type="ECO:0000313" key="10">
    <source>
        <dbReference type="Ensembl" id="ENSOKIP00005052394.1"/>
    </source>
</evidence>
<keyword evidence="3" id="KW-0443">Lipid metabolism</keyword>
<dbReference type="Gene3D" id="3.40.50.12780">
    <property type="entry name" value="N-terminal domain of ligase-like"/>
    <property type="match status" value="1"/>
</dbReference>
<proteinExistence type="inferred from homology"/>
<dbReference type="SUPFAM" id="SSF56801">
    <property type="entry name" value="Acetyl-CoA synthetase-like"/>
    <property type="match status" value="1"/>
</dbReference>
<dbReference type="InterPro" id="IPR000873">
    <property type="entry name" value="AMP-dep_synth/lig_dom"/>
</dbReference>
<feature type="domain" description="AMP-dependent synthetase/ligase" evidence="9">
    <location>
        <begin position="54"/>
        <end position="442"/>
    </location>
</feature>
<dbReference type="Ensembl" id="ENSOKIT00005055330.1">
    <property type="protein sequence ID" value="ENSOKIP00005052394.1"/>
    <property type="gene ID" value="ENSOKIG00005020732.1"/>
</dbReference>
<name>A0A8C7H2H6_ONCKI</name>
<dbReference type="FunFam" id="3.40.50.12780:FF:000003">
    <property type="entry name" value="Long-chain-fatty-acid--CoA ligase FadD"/>
    <property type="match status" value="1"/>
</dbReference>
<evidence type="ECO:0000256" key="7">
    <source>
        <dbReference type="ARBA" id="ARBA00047319"/>
    </source>
</evidence>
<dbReference type="InterPro" id="IPR042099">
    <property type="entry name" value="ANL_N_sf"/>
</dbReference>
<dbReference type="Gene3D" id="3.30.300.30">
    <property type="match status" value="2"/>
</dbReference>
<gene>
    <name evidence="10" type="primary">ACSF2</name>
</gene>
<evidence type="ECO:0000256" key="3">
    <source>
        <dbReference type="ARBA" id="ARBA00023098"/>
    </source>
</evidence>
<accession>A0A8C7H2H6</accession>
<evidence type="ECO:0000256" key="6">
    <source>
        <dbReference type="ARBA" id="ARBA00039638"/>
    </source>
</evidence>
<evidence type="ECO:0000256" key="2">
    <source>
        <dbReference type="ARBA" id="ARBA00022598"/>
    </source>
</evidence>
<dbReference type="PANTHER" id="PTHR43201">
    <property type="entry name" value="ACYL-COA SYNTHETASE"/>
    <property type="match status" value="1"/>
</dbReference>
<dbReference type="GO" id="GO:0031956">
    <property type="term" value="F:medium-chain fatty acid-CoA ligase activity"/>
    <property type="evidence" value="ECO:0007669"/>
    <property type="project" value="UniProtKB-EC"/>
</dbReference>
<dbReference type="GeneTree" id="ENSGT00940000156830"/>
<evidence type="ECO:0000256" key="1">
    <source>
        <dbReference type="ARBA" id="ARBA00006432"/>
    </source>
</evidence>
<reference evidence="10" key="1">
    <citation type="submission" date="2025-08" db="UniProtKB">
        <authorList>
            <consortium name="Ensembl"/>
        </authorList>
    </citation>
    <scope>IDENTIFICATION</scope>
</reference>
<dbReference type="GO" id="GO:0006631">
    <property type="term" value="P:fatty acid metabolic process"/>
    <property type="evidence" value="ECO:0007669"/>
    <property type="project" value="TreeGrafter"/>
</dbReference>
<sequence length="547" mass="61071">MYLTQVYSVYCSCLSLNRSLHVDSPPLVPGQSFSYVHGASSVSLLGQTVGQSLQAAADRWPHREALVFLQDGVRKTFSQFQEDVDQAAAGLLALGLKRGDRLGVWGPNTYHWILFQFATAKAGIILVSINPAYQLKELEFTLGKVQCKAVVCPTQFKTQRFCDMLRQICPEMDTAESGVFRSSRLPDLRMVIVTDSRQTGTVHVEDVMQAGSRQHHQELQDLQTKLSFDDPINIQFTSGTTGNPKGATLSHHNIVNNAYFVGLRLGFNWKVTCVPVPLYHCMGSVLGAMCLALHGITLVFPSAGYDSRANLEAIQNERCNFLYGTPTMYIDMLGQPDLHNYDLSSVESGFMSGSLCPPEVMRKLKTDMNVNDMIVSYGTTENSPVTFLGFLRDNEELKTETVGCILNHTEAKVVDVSSGEVVPLGDPGELLIRAYSVMLEYWDDPDKTSEAIAKDRWYRTGDIASLDRFGYCRIVGRIKDMIIRGGENIYPAEIEKFLHTHPNVQEAQISHFKIPHYVLFVDSYPLTASGKIQKNKLREEMEKKLGL</sequence>
<keyword evidence="11" id="KW-1185">Reference proteome</keyword>
<comment type="catalytic activity">
    <reaction evidence="7">
        <text>octanoate + ATP + CoA = octanoyl-CoA + AMP + diphosphate</text>
        <dbReference type="Rhea" id="RHEA:33631"/>
        <dbReference type="ChEBI" id="CHEBI:25646"/>
        <dbReference type="ChEBI" id="CHEBI:30616"/>
        <dbReference type="ChEBI" id="CHEBI:33019"/>
        <dbReference type="ChEBI" id="CHEBI:57287"/>
        <dbReference type="ChEBI" id="CHEBI:57386"/>
        <dbReference type="ChEBI" id="CHEBI:456215"/>
    </reaction>
</comment>
<dbReference type="Proteomes" id="UP000694557">
    <property type="component" value="Unassembled WGS sequence"/>
</dbReference>
<dbReference type="InterPro" id="IPR020845">
    <property type="entry name" value="AMP-binding_CS"/>
</dbReference>
<dbReference type="PANTHER" id="PTHR43201:SF5">
    <property type="entry name" value="MEDIUM-CHAIN ACYL-COA LIGASE ACSF2, MITOCHONDRIAL"/>
    <property type="match status" value="1"/>
</dbReference>
<dbReference type="EC" id="6.2.1.2" evidence="5"/>
<comment type="similarity">
    <text evidence="1">Belongs to the ATP-dependent AMP-binding enzyme family.</text>
</comment>
<dbReference type="PROSITE" id="PS00455">
    <property type="entry name" value="AMP_BINDING"/>
    <property type="match status" value="1"/>
</dbReference>